<dbReference type="EMBL" id="JBFAQK010000019">
    <property type="protein sequence ID" value="MEV4682305.1"/>
    <property type="molecule type" value="Genomic_DNA"/>
</dbReference>
<dbReference type="InterPro" id="IPR051908">
    <property type="entry name" value="Ribosomal_N-acetyltransferase"/>
</dbReference>
<dbReference type="Gene3D" id="3.40.630.30">
    <property type="match status" value="1"/>
</dbReference>
<dbReference type="PANTHER" id="PTHR43441">
    <property type="entry name" value="RIBOSOMAL-PROTEIN-SERINE ACETYLTRANSFERASE"/>
    <property type="match status" value="1"/>
</dbReference>
<evidence type="ECO:0000259" key="1">
    <source>
        <dbReference type="PROSITE" id="PS51186"/>
    </source>
</evidence>
<dbReference type="EC" id="2.-.-.-" evidence="2"/>
<evidence type="ECO:0000313" key="2">
    <source>
        <dbReference type="EMBL" id="MEV4682305.1"/>
    </source>
</evidence>
<dbReference type="InterPro" id="IPR016181">
    <property type="entry name" value="Acyl_CoA_acyltransferase"/>
</dbReference>
<dbReference type="RefSeq" id="WP_364594036.1">
    <property type="nucleotide sequence ID" value="NZ_JBFAQK010000019.1"/>
</dbReference>
<feature type="domain" description="N-acetyltransferase" evidence="1">
    <location>
        <begin position="7"/>
        <end position="163"/>
    </location>
</feature>
<evidence type="ECO:0000313" key="3">
    <source>
        <dbReference type="Proteomes" id="UP001552521"/>
    </source>
</evidence>
<keyword evidence="2" id="KW-0808">Transferase</keyword>
<dbReference type="PROSITE" id="PS51186">
    <property type="entry name" value="GNAT"/>
    <property type="match status" value="1"/>
</dbReference>
<protein>
    <submittedName>
        <fullName evidence="2">GNAT family protein</fullName>
        <ecNumber evidence="2">2.-.-.-</ecNumber>
    </submittedName>
</protein>
<gene>
    <name evidence="2" type="ORF">AB0K36_16170</name>
</gene>
<dbReference type="Pfam" id="PF13302">
    <property type="entry name" value="Acetyltransf_3"/>
    <property type="match status" value="1"/>
</dbReference>
<reference evidence="2 3" key="1">
    <citation type="submission" date="2024-06" db="EMBL/GenBank/DDBJ databases">
        <title>The Natural Products Discovery Center: Release of the First 8490 Sequenced Strains for Exploring Actinobacteria Biosynthetic Diversity.</title>
        <authorList>
            <person name="Kalkreuter E."/>
            <person name="Kautsar S.A."/>
            <person name="Yang D."/>
            <person name="Bader C.D."/>
            <person name="Teijaro C.N."/>
            <person name="Fluegel L."/>
            <person name="Davis C.M."/>
            <person name="Simpson J.R."/>
            <person name="Lauterbach L."/>
            <person name="Steele A.D."/>
            <person name="Gui C."/>
            <person name="Meng S."/>
            <person name="Li G."/>
            <person name="Viehrig K."/>
            <person name="Ye F."/>
            <person name="Su P."/>
            <person name="Kiefer A.F."/>
            <person name="Nichols A."/>
            <person name="Cepeda A.J."/>
            <person name="Yan W."/>
            <person name="Fan B."/>
            <person name="Jiang Y."/>
            <person name="Adhikari A."/>
            <person name="Zheng C.-J."/>
            <person name="Schuster L."/>
            <person name="Cowan T.M."/>
            <person name="Smanski M.J."/>
            <person name="Chevrette M.G."/>
            <person name="De Carvalho L.P.S."/>
            <person name="Shen B."/>
        </authorList>
    </citation>
    <scope>NUCLEOTIDE SEQUENCE [LARGE SCALE GENOMIC DNA]</scope>
    <source>
        <strain evidence="2 3">NPDC049344</strain>
    </source>
</reference>
<dbReference type="Proteomes" id="UP001552521">
    <property type="component" value="Unassembled WGS sequence"/>
</dbReference>
<dbReference type="InterPro" id="IPR000182">
    <property type="entry name" value="GNAT_dom"/>
</dbReference>
<sequence length="199" mass="21722">MLRGNKVGLRARHEDDIPVLRAELYDDVVNASRAESGPWRPITPGSKDPRLVVDDKEQGHVPFSVVELDGSTLVGTATLWGIDNHNRSAHIGLGLLPSSRGQGYGTDVVAVLCHYGFVVRGLQRLQIETLSDNAAMLRSAERNGFVREGVLRSSAWVMGEFLDEVLLGLLVQDWKRDLNGWTNESDGVPVTTGSTPPGR</sequence>
<organism evidence="2 3">
    <name type="scientific">Streptomyces kurssanovii</name>
    <dbReference type="NCBI Taxonomy" id="67312"/>
    <lineage>
        <taxon>Bacteria</taxon>
        <taxon>Bacillati</taxon>
        <taxon>Actinomycetota</taxon>
        <taxon>Actinomycetes</taxon>
        <taxon>Kitasatosporales</taxon>
        <taxon>Streptomycetaceae</taxon>
        <taxon>Streptomyces</taxon>
    </lineage>
</organism>
<name>A0ABV3HUP0_9ACTN</name>
<comment type="caution">
    <text evidence="2">The sequence shown here is derived from an EMBL/GenBank/DDBJ whole genome shotgun (WGS) entry which is preliminary data.</text>
</comment>
<dbReference type="GO" id="GO:0016740">
    <property type="term" value="F:transferase activity"/>
    <property type="evidence" value="ECO:0007669"/>
    <property type="project" value="UniProtKB-KW"/>
</dbReference>
<proteinExistence type="predicted"/>
<accession>A0ABV3HUP0</accession>
<dbReference type="SUPFAM" id="SSF55729">
    <property type="entry name" value="Acyl-CoA N-acyltransferases (Nat)"/>
    <property type="match status" value="1"/>
</dbReference>
<keyword evidence="3" id="KW-1185">Reference proteome</keyword>
<dbReference type="CDD" id="cd04301">
    <property type="entry name" value="NAT_SF"/>
    <property type="match status" value="1"/>
</dbReference>
<dbReference type="PANTHER" id="PTHR43441:SF11">
    <property type="entry name" value="RIBOSOMAL-PROTEIN-SERINE ACETYLTRANSFERASE"/>
    <property type="match status" value="1"/>
</dbReference>